<accession>A0A383D3P5</accession>
<reference evidence="1" key="1">
    <citation type="submission" date="2018-05" db="EMBL/GenBank/DDBJ databases">
        <authorList>
            <person name="Lanie J.A."/>
            <person name="Ng W.-L."/>
            <person name="Kazmierczak K.M."/>
            <person name="Andrzejewski T.M."/>
            <person name="Davidsen T.M."/>
            <person name="Wayne K.J."/>
            <person name="Tettelin H."/>
            <person name="Glass J.I."/>
            <person name="Rusch D."/>
            <person name="Podicherti R."/>
            <person name="Tsui H.-C.T."/>
            <person name="Winkler M.E."/>
        </authorList>
    </citation>
    <scope>NUCLEOTIDE SEQUENCE</scope>
</reference>
<sequence>KVLYAGNYSVVWDASSYPSGIYFIMMVSDNVTYTQKVILIK</sequence>
<proteinExistence type="predicted"/>
<organism evidence="1">
    <name type="scientific">marine metagenome</name>
    <dbReference type="NCBI Taxonomy" id="408172"/>
    <lineage>
        <taxon>unclassified sequences</taxon>
        <taxon>metagenomes</taxon>
        <taxon>ecological metagenomes</taxon>
    </lineage>
</organism>
<feature type="non-terminal residue" evidence="1">
    <location>
        <position position="1"/>
    </location>
</feature>
<evidence type="ECO:0008006" key="2">
    <source>
        <dbReference type="Google" id="ProtNLM"/>
    </source>
</evidence>
<protein>
    <recommendedName>
        <fullName evidence="2">Secretion system C-terminal sorting domain-containing protein</fullName>
    </recommendedName>
</protein>
<dbReference type="InterPro" id="IPR026444">
    <property type="entry name" value="Secre_tail"/>
</dbReference>
<dbReference type="EMBL" id="UINC01213893">
    <property type="protein sequence ID" value="SVE38875.1"/>
    <property type="molecule type" value="Genomic_DNA"/>
</dbReference>
<name>A0A383D3P5_9ZZZZ</name>
<dbReference type="AlphaFoldDB" id="A0A383D3P5"/>
<dbReference type="NCBIfam" id="TIGR04183">
    <property type="entry name" value="Por_Secre_tail"/>
    <property type="match status" value="1"/>
</dbReference>
<gene>
    <name evidence="1" type="ORF">METZ01_LOCUS491729</name>
</gene>
<evidence type="ECO:0000313" key="1">
    <source>
        <dbReference type="EMBL" id="SVE38875.1"/>
    </source>
</evidence>